<sequence>MLNGVPVHHQSNSPSFLLKSITTANHHIAMPRPTHHLERSLPRHQKVSFTADLTISTEITFSELATLYLVMKATSTAPVVSSAEGIVLRTFLAKEVSDRC</sequence>
<protein>
    <submittedName>
        <fullName evidence="1">Uncharacterized protein</fullName>
    </submittedName>
</protein>
<organism evidence="1 2">
    <name type="scientific">Blattamonas nauphoetae</name>
    <dbReference type="NCBI Taxonomy" id="2049346"/>
    <lineage>
        <taxon>Eukaryota</taxon>
        <taxon>Metamonada</taxon>
        <taxon>Preaxostyla</taxon>
        <taxon>Oxymonadida</taxon>
        <taxon>Blattamonas</taxon>
    </lineage>
</organism>
<comment type="caution">
    <text evidence="1">The sequence shown here is derived from an EMBL/GenBank/DDBJ whole genome shotgun (WGS) entry which is preliminary data.</text>
</comment>
<evidence type="ECO:0000313" key="2">
    <source>
        <dbReference type="Proteomes" id="UP001281761"/>
    </source>
</evidence>
<accession>A0ABQ9XU13</accession>
<gene>
    <name evidence="1" type="ORF">BLNAU_10109</name>
</gene>
<dbReference type="EMBL" id="JARBJD010000072">
    <property type="protein sequence ID" value="KAK2954969.1"/>
    <property type="molecule type" value="Genomic_DNA"/>
</dbReference>
<evidence type="ECO:0000313" key="1">
    <source>
        <dbReference type="EMBL" id="KAK2954969.1"/>
    </source>
</evidence>
<dbReference type="Proteomes" id="UP001281761">
    <property type="component" value="Unassembled WGS sequence"/>
</dbReference>
<proteinExistence type="predicted"/>
<keyword evidence="2" id="KW-1185">Reference proteome</keyword>
<name>A0ABQ9XU13_9EUKA</name>
<reference evidence="1 2" key="1">
    <citation type="journal article" date="2022" name="bioRxiv">
        <title>Genomics of Preaxostyla Flagellates Illuminates Evolutionary Transitions and the Path Towards Mitochondrial Loss.</title>
        <authorList>
            <person name="Novak L.V.F."/>
            <person name="Treitli S.C."/>
            <person name="Pyrih J."/>
            <person name="Halakuc P."/>
            <person name="Pipaliya S.V."/>
            <person name="Vacek V."/>
            <person name="Brzon O."/>
            <person name="Soukal P."/>
            <person name="Eme L."/>
            <person name="Dacks J.B."/>
            <person name="Karnkowska A."/>
            <person name="Elias M."/>
            <person name="Hampl V."/>
        </authorList>
    </citation>
    <scope>NUCLEOTIDE SEQUENCE [LARGE SCALE GENOMIC DNA]</scope>
    <source>
        <strain evidence="1">NAU3</strain>
        <tissue evidence="1">Gut</tissue>
    </source>
</reference>